<keyword evidence="1" id="KW-0547">Nucleotide-binding</keyword>
<dbReference type="OrthoDB" id="423559at2759"/>
<evidence type="ECO:0000259" key="4">
    <source>
        <dbReference type="PROSITE" id="PS51192"/>
    </source>
</evidence>
<dbReference type="EMBL" id="GL732570">
    <property type="protein sequence ID" value="EFX76195.1"/>
    <property type="molecule type" value="Genomic_DNA"/>
</dbReference>
<dbReference type="Gene3D" id="3.40.50.10810">
    <property type="entry name" value="Tandem AAA-ATPase domain"/>
    <property type="match status" value="1"/>
</dbReference>
<dbReference type="eggNOG" id="KOG4439">
    <property type="taxonomic scope" value="Eukaryota"/>
</dbReference>
<dbReference type="Proteomes" id="UP000000305">
    <property type="component" value="Unassembled WGS sequence"/>
</dbReference>
<dbReference type="InterPro" id="IPR000330">
    <property type="entry name" value="SNF2_N"/>
</dbReference>
<name>E9GWF5_DAPPU</name>
<evidence type="ECO:0000256" key="2">
    <source>
        <dbReference type="ARBA" id="ARBA00022801"/>
    </source>
</evidence>
<dbReference type="KEGG" id="dpx:DAPPUDRAFT_35494"/>
<dbReference type="InterPro" id="IPR014001">
    <property type="entry name" value="Helicase_ATP-bd"/>
</dbReference>
<feature type="domain" description="Helicase ATP-binding" evidence="4">
    <location>
        <begin position="1"/>
        <end position="172"/>
    </location>
</feature>
<dbReference type="CDD" id="cd18008">
    <property type="entry name" value="DEXDc_SHPRH-like"/>
    <property type="match status" value="1"/>
</dbReference>
<organism evidence="5 6">
    <name type="scientific">Daphnia pulex</name>
    <name type="common">Water flea</name>
    <dbReference type="NCBI Taxonomy" id="6669"/>
    <lineage>
        <taxon>Eukaryota</taxon>
        <taxon>Metazoa</taxon>
        <taxon>Ecdysozoa</taxon>
        <taxon>Arthropoda</taxon>
        <taxon>Crustacea</taxon>
        <taxon>Branchiopoda</taxon>
        <taxon>Diplostraca</taxon>
        <taxon>Cladocera</taxon>
        <taxon>Anomopoda</taxon>
        <taxon>Daphniidae</taxon>
        <taxon>Daphnia</taxon>
    </lineage>
</organism>
<dbReference type="SUPFAM" id="SSF52540">
    <property type="entry name" value="P-loop containing nucleoside triphosphate hydrolases"/>
    <property type="match status" value="1"/>
</dbReference>
<dbReference type="PROSITE" id="PS51192">
    <property type="entry name" value="HELICASE_ATP_BIND_1"/>
    <property type="match status" value="1"/>
</dbReference>
<dbReference type="PhylomeDB" id="E9GWF5"/>
<dbReference type="SMART" id="SM00487">
    <property type="entry name" value="DEXDc"/>
    <property type="match status" value="1"/>
</dbReference>
<evidence type="ECO:0000256" key="1">
    <source>
        <dbReference type="ARBA" id="ARBA00022741"/>
    </source>
</evidence>
<dbReference type="InterPro" id="IPR050628">
    <property type="entry name" value="SNF2_RAD54_helicase_TF"/>
</dbReference>
<dbReference type="GO" id="GO:0005524">
    <property type="term" value="F:ATP binding"/>
    <property type="evidence" value="ECO:0007669"/>
    <property type="project" value="UniProtKB-KW"/>
</dbReference>
<evidence type="ECO:0000313" key="6">
    <source>
        <dbReference type="Proteomes" id="UP000000305"/>
    </source>
</evidence>
<dbReference type="Pfam" id="PF00176">
    <property type="entry name" value="SNF2-rel_dom"/>
    <property type="match status" value="1"/>
</dbReference>
<dbReference type="InterPro" id="IPR027417">
    <property type="entry name" value="P-loop_NTPase"/>
</dbReference>
<evidence type="ECO:0000313" key="5">
    <source>
        <dbReference type="EMBL" id="EFX76195.1"/>
    </source>
</evidence>
<dbReference type="InParanoid" id="E9GWF5"/>
<keyword evidence="6" id="KW-1185">Reference proteome</keyword>
<dbReference type="PANTHER" id="PTHR45626">
    <property type="entry name" value="TRANSCRIPTION TERMINATION FACTOR 2-RELATED"/>
    <property type="match status" value="1"/>
</dbReference>
<accession>E9GWF5</accession>
<sequence length="179" mass="20186">MGLGKTLSMISLIACQKENQPILPSESDINDPNGGTLIICPSGVLGQWEQEIRKHSVSLSVAVYYGAVKKRKEMHLTLHTYDIVLTSYGIRIILTKYISPVNVKNDKTQSILVRITFFRVILDEAHVIRNPSTKVSNAVSKLQTSHRWAVTGTPVQNRELFLYPIIRFLRVLPFNKQAV</sequence>
<dbReference type="HOGENOM" id="CLU_1507073_0_0_1"/>
<dbReference type="InterPro" id="IPR038718">
    <property type="entry name" value="SNF2-like_sf"/>
</dbReference>
<dbReference type="STRING" id="6669.E9GWF5"/>
<dbReference type="PANTHER" id="PTHR45626:SF22">
    <property type="entry name" value="DNA REPAIR PROTEIN RAD5"/>
    <property type="match status" value="1"/>
</dbReference>
<evidence type="ECO:0000256" key="3">
    <source>
        <dbReference type="ARBA" id="ARBA00022840"/>
    </source>
</evidence>
<gene>
    <name evidence="5" type="ORF">DAPPUDRAFT_35494</name>
</gene>
<dbReference type="GO" id="GO:0016787">
    <property type="term" value="F:hydrolase activity"/>
    <property type="evidence" value="ECO:0007669"/>
    <property type="project" value="UniProtKB-KW"/>
</dbReference>
<dbReference type="AlphaFoldDB" id="E9GWF5"/>
<reference evidence="5 6" key="1">
    <citation type="journal article" date="2011" name="Science">
        <title>The ecoresponsive genome of Daphnia pulex.</title>
        <authorList>
            <person name="Colbourne J.K."/>
            <person name="Pfrender M.E."/>
            <person name="Gilbert D."/>
            <person name="Thomas W.K."/>
            <person name="Tucker A."/>
            <person name="Oakley T.H."/>
            <person name="Tokishita S."/>
            <person name="Aerts A."/>
            <person name="Arnold G.J."/>
            <person name="Basu M.K."/>
            <person name="Bauer D.J."/>
            <person name="Caceres C.E."/>
            <person name="Carmel L."/>
            <person name="Casola C."/>
            <person name="Choi J.H."/>
            <person name="Detter J.C."/>
            <person name="Dong Q."/>
            <person name="Dusheyko S."/>
            <person name="Eads B.D."/>
            <person name="Frohlich T."/>
            <person name="Geiler-Samerotte K.A."/>
            <person name="Gerlach D."/>
            <person name="Hatcher P."/>
            <person name="Jogdeo S."/>
            <person name="Krijgsveld J."/>
            <person name="Kriventseva E.V."/>
            <person name="Kultz D."/>
            <person name="Laforsch C."/>
            <person name="Lindquist E."/>
            <person name="Lopez J."/>
            <person name="Manak J.R."/>
            <person name="Muller J."/>
            <person name="Pangilinan J."/>
            <person name="Patwardhan R.P."/>
            <person name="Pitluck S."/>
            <person name="Pritham E.J."/>
            <person name="Rechtsteiner A."/>
            <person name="Rho M."/>
            <person name="Rogozin I.B."/>
            <person name="Sakarya O."/>
            <person name="Salamov A."/>
            <person name="Schaack S."/>
            <person name="Shapiro H."/>
            <person name="Shiga Y."/>
            <person name="Skalitzky C."/>
            <person name="Smith Z."/>
            <person name="Souvorov A."/>
            <person name="Sung W."/>
            <person name="Tang Z."/>
            <person name="Tsuchiya D."/>
            <person name="Tu H."/>
            <person name="Vos H."/>
            <person name="Wang M."/>
            <person name="Wolf Y.I."/>
            <person name="Yamagata H."/>
            <person name="Yamada T."/>
            <person name="Ye Y."/>
            <person name="Shaw J.R."/>
            <person name="Andrews J."/>
            <person name="Crease T.J."/>
            <person name="Tang H."/>
            <person name="Lucas S.M."/>
            <person name="Robertson H.M."/>
            <person name="Bork P."/>
            <person name="Koonin E.V."/>
            <person name="Zdobnov E.M."/>
            <person name="Grigoriev I.V."/>
            <person name="Lynch M."/>
            <person name="Boore J.L."/>
        </authorList>
    </citation>
    <scope>NUCLEOTIDE SEQUENCE [LARGE SCALE GENOMIC DNA]</scope>
</reference>
<keyword evidence="2" id="KW-0378">Hydrolase</keyword>
<proteinExistence type="predicted"/>
<feature type="non-terminal residue" evidence="5">
    <location>
        <position position="1"/>
    </location>
</feature>
<protein>
    <recommendedName>
        <fullName evidence="4">Helicase ATP-binding domain-containing protein</fullName>
    </recommendedName>
</protein>
<keyword evidence="3" id="KW-0067">ATP-binding</keyword>